<proteinExistence type="predicted"/>
<dbReference type="EMBL" id="CP023737">
    <property type="protein sequence ID" value="ATQ67837.1"/>
    <property type="molecule type" value="Genomic_DNA"/>
</dbReference>
<organism evidence="1 2">
    <name type="scientific">Methylosinus trichosporium (strain ATCC 35070 / NCIMB 11131 / UNIQEM 75 / OB3b)</name>
    <dbReference type="NCBI Taxonomy" id="595536"/>
    <lineage>
        <taxon>Bacteria</taxon>
        <taxon>Pseudomonadati</taxon>
        <taxon>Pseudomonadota</taxon>
        <taxon>Alphaproteobacteria</taxon>
        <taxon>Hyphomicrobiales</taxon>
        <taxon>Methylocystaceae</taxon>
        <taxon>Methylosinus</taxon>
    </lineage>
</organism>
<keyword evidence="2" id="KW-1185">Reference proteome</keyword>
<evidence type="ECO:0000313" key="2">
    <source>
        <dbReference type="Proteomes" id="UP000230709"/>
    </source>
</evidence>
<dbReference type="AlphaFoldDB" id="A0A2D2CYM3"/>
<name>A0A2D2CYM3_METT3</name>
<evidence type="ECO:0000313" key="1">
    <source>
        <dbReference type="EMBL" id="ATQ67837.1"/>
    </source>
</evidence>
<dbReference type="KEGG" id="mtw:CQW49_07955"/>
<sequence>MQPSCSGVSVRLLMTEGIMATRKLRQPQQEKPIANIDQFCKIIIVIDSLIDETRKMDNMTEYFLRLAKASLLEAEQKRADERGRH</sequence>
<reference evidence="2" key="1">
    <citation type="submission" date="2017-10" db="EMBL/GenBank/DDBJ databases">
        <title>Completed PacBio SMRT sequence of Methylosinus trichosporium OB3b reveals presence of a third large plasmid.</title>
        <authorList>
            <person name="Charles T.C."/>
            <person name="Lynch M.D.J."/>
            <person name="Heil J.R."/>
            <person name="Cheng J."/>
        </authorList>
    </citation>
    <scope>NUCLEOTIDE SEQUENCE [LARGE SCALE GENOMIC DNA]</scope>
    <source>
        <strain evidence="2">OB3b</strain>
    </source>
</reference>
<accession>A0A2D2CYM3</accession>
<gene>
    <name evidence="1" type="ORF">CQW49_07955</name>
</gene>
<protein>
    <submittedName>
        <fullName evidence="1">Uncharacterized protein</fullName>
    </submittedName>
</protein>
<dbReference type="Proteomes" id="UP000230709">
    <property type="component" value="Chromosome"/>
</dbReference>